<name>A0ABR8ADW6_9CYAN</name>
<gene>
    <name evidence="1" type="ORF">H6G24_20930</name>
</gene>
<dbReference type="EMBL" id="JACJQH010000034">
    <property type="protein sequence ID" value="MBD2197944.1"/>
    <property type="molecule type" value="Genomic_DNA"/>
</dbReference>
<protein>
    <submittedName>
        <fullName evidence="1">Uncharacterized protein</fullName>
    </submittedName>
</protein>
<accession>A0ABR8ADW6</accession>
<keyword evidence="2" id="KW-1185">Reference proteome</keyword>
<dbReference type="RefSeq" id="WP_190546068.1">
    <property type="nucleotide sequence ID" value="NZ_CAWPNO010000067.1"/>
</dbReference>
<evidence type="ECO:0000313" key="2">
    <source>
        <dbReference type="Proteomes" id="UP000658514"/>
    </source>
</evidence>
<evidence type="ECO:0000313" key="1">
    <source>
        <dbReference type="EMBL" id="MBD2197944.1"/>
    </source>
</evidence>
<proteinExistence type="predicted"/>
<comment type="caution">
    <text evidence="1">The sequence shown here is derived from an EMBL/GenBank/DDBJ whole genome shotgun (WGS) entry which is preliminary data.</text>
</comment>
<reference evidence="1 2" key="1">
    <citation type="journal article" date="2020" name="ISME J.">
        <title>Comparative genomics reveals insights into cyanobacterial evolution and habitat adaptation.</title>
        <authorList>
            <person name="Chen M.Y."/>
            <person name="Teng W.K."/>
            <person name="Zhao L."/>
            <person name="Hu C.X."/>
            <person name="Zhou Y.K."/>
            <person name="Han B.P."/>
            <person name="Song L.R."/>
            <person name="Shu W.S."/>
        </authorList>
    </citation>
    <scope>NUCLEOTIDE SEQUENCE [LARGE SCALE GENOMIC DNA]</scope>
    <source>
        <strain evidence="1 2">FACHB-288</strain>
    </source>
</reference>
<sequence>MAGKKLGPRATVLFKSGTGQGAGAKSQYVYMLRSVAEKLGFKIVQEATITRKPSKTSKGKKDVKVAVRGSVGAKRIKVPLPGTNSSAASKKGVAVKYLSVPVPASANISDIKKFLQGASKKPTSFVSPNGRTYSLVTK</sequence>
<dbReference type="Proteomes" id="UP000658514">
    <property type="component" value="Unassembled WGS sequence"/>
</dbReference>
<organism evidence="1 2">
    <name type="scientific">Calothrix parietina FACHB-288</name>
    <dbReference type="NCBI Taxonomy" id="2692896"/>
    <lineage>
        <taxon>Bacteria</taxon>
        <taxon>Bacillati</taxon>
        <taxon>Cyanobacteriota</taxon>
        <taxon>Cyanophyceae</taxon>
        <taxon>Nostocales</taxon>
        <taxon>Calotrichaceae</taxon>
        <taxon>Calothrix</taxon>
    </lineage>
</organism>